<feature type="domain" description="VWFA" evidence="9">
    <location>
        <begin position="6248"/>
        <end position="6420"/>
    </location>
</feature>
<reference evidence="10 11" key="1">
    <citation type="submission" date="2024-09" db="EMBL/GenBank/DDBJ databases">
        <title>A chromosome-level genome assembly of Gray's grenadier anchovy, Coilia grayii.</title>
        <authorList>
            <person name="Fu Z."/>
        </authorList>
    </citation>
    <scope>NUCLEOTIDE SEQUENCE [LARGE SCALE GENOMIC DNA]</scope>
    <source>
        <strain evidence="10">G4</strain>
        <tissue evidence="10">Muscle</tissue>
    </source>
</reference>
<evidence type="ECO:0000256" key="6">
    <source>
        <dbReference type="ARBA" id="ARBA00022889"/>
    </source>
</evidence>
<feature type="domain" description="VWFA" evidence="9">
    <location>
        <begin position="860"/>
        <end position="1031"/>
    </location>
</feature>
<evidence type="ECO:0000256" key="4">
    <source>
        <dbReference type="ARBA" id="ARBA00022729"/>
    </source>
</evidence>
<feature type="domain" description="VWFA" evidence="9">
    <location>
        <begin position="6648"/>
        <end position="6819"/>
    </location>
</feature>
<keyword evidence="5" id="KW-0677">Repeat</keyword>
<keyword evidence="7" id="KW-0176">Collagen</keyword>
<evidence type="ECO:0000256" key="2">
    <source>
        <dbReference type="ARBA" id="ARBA00022525"/>
    </source>
</evidence>
<feature type="domain" description="VWFA" evidence="9">
    <location>
        <begin position="6847"/>
        <end position="7019"/>
    </location>
</feature>
<dbReference type="GO" id="GO:0007155">
    <property type="term" value="P:cell adhesion"/>
    <property type="evidence" value="ECO:0007669"/>
    <property type="project" value="UniProtKB-KW"/>
</dbReference>
<feature type="domain" description="VWFA" evidence="9">
    <location>
        <begin position="6049"/>
        <end position="6220"/>
    </location>
</feature>
<proteinExistence type="predicted"/>
<feature type="domain" description="VWFA" evidence="9">
    <location>
        <begin position="6448"/>
        <end position="6620"/>
    </location>
</feature>
<dbReference type="PANTHER" id="PTHR22588:SF21">
    <property type="entry name" value="COLLAGEN TYPE VI ALPHA 3 CHAIN"/>
    <property type="match status" value="1"/>
</dbReference>
<feature type="domain" description="VWFA" evidence="9">
    <location>
        <begin position="1456"/>
        <end position="1628"/>
    </location>
</feature>
<feature type="domain" description="VWFA" evidence="9">
    <location>
        <begin position="5849"/>
        <end position="6021"/>
    </location>
</feature>
<feature type="domain" description="VWFA" evidence="9">
    <location>
        <begin position="3253"/>
        <end position="3425"/>
    </location>
</feature>
<feature type="domain" description="VWFA" evidence="9">
    <location>
        <begin position="1656"/>
        <end position="1828"/>
    </location>
</feature>
<feature type="domain" description="VWFA" evidence="9">
    <location>
        <begin position="4851"/>
        <end position="5022"/>
    </location>
</feature>
<dbReference type="Gene3D" id="3.40.50.410">
    <property type="entry name" value="von Willebrand factor, type A domain"/>
    <property type="match status" value="35"/>
</dbReference>
<protein>
    <recommendedName>
        <fullName evidence="9">VWFA domain-containing protein</fullName>
    </recommendedName>
</protein>
<feature type="domain" description="VWFA" evidence="9">
    <location>
        <begin position="2255"/>
        <end position="2427"/>
    </location>
</feature>
<accession>A0ABD1J232</accession>
<feature type="domain" description="VWFA" evidence="9">
    <location>
        <begin position="1856"/>
        <end position="2027"/>
    </location>
</feature>
<dbReference type="EMBL" id="JBHFQA010000020">
    <property type="protein sequence ID" value="KAL2081257.1"/>
    <property type="molecule type" value="Genomic_DNA"/>
</dbReference>
<feature type="domain" description="VWFA" evidence="9">
    <location>
        <begin position="640"/>
        <end position="812"/>
    </location>
</feature>
<dbReference type="PANTHER" id="PTHR22588">
    <property type="entry name" value="VWFA DOMAIN-CONTAINING PROTEIN"/>
    <property type="match status" value="1"/>
</dbReference>
<feature type="domain" description="VWFA" evidence="9">
    <location>
        <begin position="1256"/>
        <end position="1428"/>
    </location>
</feature>
<feature type="domain" description="VWFA" evidence="9">
    <location>
        <begin position="5450"/>
        <end position="5621"/>
    </location>
</feature>
<evidence type="ECO:0000256" key="8">
    <source>
        <dbReference type="SAM" id="SignalP"/>
    </source>
</evidence>
<dbReference type="FunFam" id="3.40.50.410:FF:000003">
    <property type="entry name" value="Collagen type VI alpha 3 chain"/>
    <property type="match status" value="35"/>
</dbReference>
<feature type="domain" description="VWFA" evidence="9">
    <location>
        <begin position="4252"/>
        <end position="4423"/>
    </location>
</feature>
<evidence type="ECO:0000256" key="5">
    <source>
        <dbReference type="ARBA" id="ARBA00022737"/>
    </source>
</evidence>
<dbReference type="SUPFAM" id="SSF53300">
    <property type="entry name" value="vWA-like"/>
    <property type="match status" value="35"/>
</dbReference>
<gene>
    <name evidence="10" type="ORF">ACEWY4_023110</name>
</gene>
<feature type="domain" description="VWFA" evidence="9">
    <location>
        <begin position="3453"/>
        <end position="3625"/>
    </location>
</feature>
<feature type="domain" description="VWFA" evidence="9">
    <location>
        <begin position="2055"/>
        <end position="2227"/>
    </location>
</feature>
<evidence type="ECO:0000259" key="9">
    <source>
        <dbReference type="PROSITE" id="PS50234"/>
    </source>
</evidence>
<feature type="domain" description="VWFA" evidence="9">
    <location>
        <begin position="3653"/>
        <end position="3824"/>
    </location>
</feature>
<feature type="domain" description="VWFA" evidence="9">
    <location>
        <begin position="4052"/>
        <end position="4224"/>
    </location>
</feature>
<feature type="chain" id="PRO_5044763737" description="VWFA domain-containing protein" evidence="8">
    <location>
        <begin position="29"/>
        <end position="7076"/>
    </location>
</feature>
<keyword evidence="6" id="KW-0130">Cell adhesion</keyword>
<feature type="domain" description="VWFA" evidence="9">
    <location>
        <begin position="5649"/>
        <end position="5821"/>
    </location>
</feature>
<dbReference type="PROSITE" id="PS50234">
    <property type="entry name" value="VWFA"/>
    <property type="match status" value="35"/>
</dbReference>
<evidence type="ECO:0000313" key="11">
    <source>
        <dbReference type="Proteomes" id="UP001591681"/>
    </source>
</evidence>
<organism evidence="10 11">
    <name type="scientific">Coilia grayii</name>
    <name type="common">Gray's grenadier anchovy</name>
    <dbReference type="NCBI Taxonomy" id="363190"/>
    <lineage>
        <taxon>Eukaryota</taxon>
        <taxon>Metazoa</taxon>
        <taxon>Chordata</taxon>
        <taxon>Craniata</taxon>
        <taxon>Vertebrata</taxon>
        <taxon>Euteleostomi</taxon>
        <taxon>Actinopterygii</taxon>
        <taxon>Neopterygii</taxon>
        <taxon>Teleostei</taxon>
        <taxon>Clupei</taxon>
        <taxon>Clupeiformes</taxon>
        <taxon>Clupeoidei</taxon>
        <taxon>Engraulidae</taxon>
        <taxon>Coilinae</taxon>
        <taxon>Coilia</taxon>
    </lineage>
</organism>
<feature type="domain" description="VWFA" evidence="9">
    <location>
        <begin position="5250"/>
        <end position="5422"/>
    </location>
</feature>
<feature type="domain" description="VWFA" evidence="9">
    <location>
        <begin position="3054"/>
        <end position="3225"/>
    </location>
</feature>
<evidence type="ECO:0000256" key="7">
    <source>
        <dbReference type="ARBA" id="ARBA00023119"/>
    </source>
</evidence>
<dbReference type="InterPro" id="IPR036465">
    <property type="entry name" value="vWFA_dom_sf"/>
</dbReference>
<keyword evidence="4 8" id="KW-0732">Signal</keyword>
<feature type="domain" description="VWFA" evidence="9">
    <location>
        <begin position="244"/>
        <end position="416"/>
    </location>
</feature>
<evidence type="ECO:0000256" key="3">
    <source>
        <dbReference type="ARBA" id="ARBA00022530"/>
    </source>
</evidence>
<keyword evidence="3" id="KW-0272">Extracellular matrix</keyword>
<dbReference type="InterPro" id="IPR052229">
    <property type="entry name" value="Collagen-VI/PIF"/>
</dbReference>
<name>A0ABD1J232_9TELE</name>
<evidence type="ECO:0000313" key="10">
    <source>
        <dbReference type="EMBL" id="KAL2081257.1"/>
    </source>
</evidence>
<feature type="signal peptide" evidence="8">
    <location>
        <begin position="1"/>
        <end position="28"/>
    </location>
</feature>
<dbReference type="Pfam" id="PF00092">
    <property type="entry name" value="VWA"/>
    <property type="match status" value="35"/>
</dbReference>
<feature type="domain" description="VWFA" evidence="9">
    <location>
        <begin position="2854"/>
        <end position="3026"/>
    </location>
</feature>
<feature type="domain" description="VWFA" evidence="9">
    <location>
        <begin position="4651"/>
        <end position="4823"/>
    </location>
</feature>
<feature type="domain" description="VWFA" evidence="9">
    <location>
        <begin position="1057"/>
        <end position="1233"/>
    </location>
</feature>
<feature type="domain" description="VWFA" evidence="9">
    <location>
        <begin position="5050"/>
        <end position="5222"/>
    </location>
</feature>
<dbReference type="GO" id="GO:0005581">
    <property type="term" value="C:collagen trimer"/>
    <property type="evidence" value="ECO:0007669"/>
    <property type="project" value="UniProtKB-KW"/>
</dbReference>
<comment type="caution">
    <text evidence="10">The sequence shown here is derived from an EMBL/GenBank/DDBJ whole genome shotgun (WGS) entry which is preliminary data.</text>
</comment>
<feature type="domain" description="VWFA" evidence="9">
    <location>
        <begin position="4451"/>
        <end position="4623"/>
    </location>
</feature>
<dbReference type="SMART" id="SM00327">
    <property type="entry name" value="VWA"/>
    <property type="match status" value="35"/>
</dbReference>
<feature type="domain" description="VWFA" evidence="9">
    <location>
        <begin position="2455"/>
        <end position="2626"/>
    </location>
</feature>
<feature type="domain" description="VWFA" evidence="9">
    <location>
        <begin position="3852"/>
        <end position="4024"/>
    </location>
</feature>
<comment type="subcellular location">
    <subcellularLocation>
        <location evidence="1">Secreted</location>
        <location evidence="1">Extracellular space</location>
        <location evidence="1">Extracellular matrix</location>
    </subcellularLocation>
</comment>
<dbReference type="InterPro" id="IPR002035">
    <property type="entry name" value="VWF_A"/>
</dbReference>
<keyword evidence="2" id="KW-0964">Secreted</keyword>
<feature type="domain" description="VWFA" evidence="9">
    <location>
        <begin position="38"/>
        <end position="214"/>
    </location>
</feature>
<feature type="domain" description="VWFA" evidence="9">
    <location>
        <begin position="2654"/>
        <end position="2826"/>
    </location>
</feature>
<feature type="domain" description="VWFA" evidence="9">
    <location>
        <begin position="442"/>
        <end position="614"/>
    </location>
</feature>
<keyword evidence="11" id="KW-1185">Reference proteome</keyword>
<dbReference type="Proteomes" id="UP001591681">
    <property type="component" value="Unassembled WGS sequence"/>
</dbReference>
<evidence type="ECO:0000256" key="1">
    <source>
        <dbReference type="ARBA" id="ARBA00004498"/>
    </source>
</evidence>
<sequence>MRKRQVLPPCALLWVLLVCSGPLPHTSAQDALQVGNRDIIFLVDSTMGSTGLNAVREFIRKFAESMPIGPDQVQIGVAQFAASPTLLFDLNAHSTREKVGEELARIRPRPATQPVNLGAALDFVRTNMLRAEKGSRIQDAVPQLLLLFTSKKSSDSVDQAAEGLQRLGVLTMAAGAKNADEAELQKIAFDPSLVFILKDFRVLSRQPKIIVSPLTTLSGVVITEGPTEPVVETTTIQTQKVVRDIIFLVDGSNYVGGNLQYVKNFITGIVNRLDVRPDRVQIGLMQYTDRTQTEFHLNTYQTKQDVLDAISRFQLMGGNTLYTGAALGDALANNFQPSVGSRKRSGVQQVLVLITGGPSQDEERKVADRLAVAGVLTFAVGAGQVERRFLTNIAFVPQLAYYEDRFDLLPDVVEQIFTPLITVVGDTENITPPPPPPGGERDVAFLIDGTDAVRADFPYIRDFIRKVIEPLDIGIDRVRISVVQHSERPSPSFYLNTYSTKDEVLRAVNGLSLAGGRSLNTGVALKFMKDTILSPSYGSRAAQNVPQFLIVLTGGRSRDNVREPAGDLKTTGVVPFGVGVKDADPKQIEDISHNPSFAFKVAEFSELDSVQGKLNQIVNLPKEELQVVLQQVELDAAQRDIVFLLDGSDDTRDGFPAIRQFVENMVEKLSVDQNHDQLSVVQYSQDPVVDFHLNTYTSKRDVISAIRNLLHKGGSPPNMGVALEYIRHNVFSPSAGSRRLEGVPQILIVLTGGRSRDDVRQAALGLKEEKIISFTIGTPNADIIQLQTVAHIPSYTVSIPSFGDLQTVQHKLMSFVKHVPRSPRLPSPPVVGKEKLMFYYNFGNSLTPYMFLAEDIGQSDIVFLIDASDDSEQFPMFRDFVLRVVEKLEFGPSKCQIAVVQYSDQASASFLLNTHSKKDDIIHNVRRLTRRGGRPANIGAALQYVRNQVFSESFGSRQLEGVPQLLVLFSDGKSSDDVTSPAASLKAMGVIPVSIGTAGADTLELQTISQEPNYYLMMNDISDIPPVQKQLLSLVRSTAPQKRPTVAPASFESTQKDIVFLLDGSEDTRVGFEWIRGLIKKIIENLNVEENGDRVALVQYSREARANFYLNSYSSKNDMLNAVQSLRHKRGRPLNTGAALQFLKDSVFIASAGSRALEGIQQILYIFSGGRSNDDVRAISQVLRDSNIKTIAVGTWNADTLEMQTVAYTPAHAFSVSDFSNIGNVHGKLISSVTYTPEFVEPTPAILVEHDVTKRDVIFLVDSSDHTRSGFQATRDFIFNIVTKLDVTSTGDRVSVIQFSNIAVPNFYLNSFFKKQDILNAIKGLTHKGGRPLNIGRALQFVKDNIINTLSGSRYVGNVPQILVLLMGGKSRDSVEGPALALKDIGVRTYVIATGSSDRREIEMIAARPNHALLLRDASGLSSIQDQLLSAMDDHEIETKPMSPTVIVEREMPGKDVVFMLDGSNGTRNVFPAVLDFVQRVVEKLNVGESKDRVSVVQYSREPVTHFYLNTHSRKEDVLENIRNLRHKGGWPLNTGAALQYVRENVFTASSGSRRLEGVPQMLILLSGGRSFDSVDAPGAALKKLGVQIFPIGNRNSDSKELQRISNDPRNALSVSEFNDLPSVHQQLLSVVSTVVVEATPVTPTATAEGEATRRDVVLLLDGSEGSRSGFPAMRDFVVRVVEKLHVDEGRDRVSVVQYSREPEANFYLNTYATKDEVLENVRGLRHKGGRPLNTGAALQYVKDRVLTESSGSRRLEGVPQILVLLSGGRSYDSVDAPASALRELGVKIYTIGTRYSDSRELQRISDEPSNALTVSDFSELPSVQEKLVDSVDSVVVRVTHTTPTVIVDHAAPKKDVVFLLDGSDYTRTAFLAMKDFVQRLVEKLNVMENRDRVSVVQYSRDAEAHFYLNTYTGKEETLDAVRALRHKGGRPLNTGAALQYVKDSAFSPSSGSRRQEGVPQILILLSGARSSDNVETPASSLKESGVLIFAIGTKNSSRDIERISSSLTHAQSVSDFSELPNVQQDVLASVNTAVLEATQISPTVWVDREIPRKDVVFVLDGSDGTKNMFPAVLDFVQRVVAKLNVGESKDRVSVVQYSRDAVAHFYLNSHSRKEDVLENVRNLRHKGGRPLNTGAALQYVRENVFTAPSGSRRLEGVPQMLILLSGGRSFDSVDAPAAALKELGVQIFPIGNRNSDSRELQRISNDPRNALSVSEFSDLPNVQQQLLSVVSTVVVEATPVTPTATAEGEATRRDVVLLLDGSEGSRSGFPAMRDFVVRVVEKLHVDEGRDRVSVVQYSREPEANFYLNTYATKDEVLENVRGLRHKGGRPLNTGAALQYVKGRVLTESSGSRRLEGVPQILVLLSGGRSYDSVDAPASALRELGVKIYTIGTRYSDSRELQRISDEPSNALTVSDFSELPSVQEKLVDSVDSVVVRVTHTTPTVIVDHAAPKKDVVFLLDGSDYTRTAFLAMKDFVQRLVEKLNVMENRDRVSVVQYSRDAEAHFYLNTYTGKEETLDAVRALRHKGGRPLNTGAALQYVKDSAFSPSSGSRRQEGVPQILILLSGARSSDNVETPASSLKESGVLIFAIGTKNSSRDIERISSSLTHAQSVSDFSELPNVQQDVLASVNTAVLEATQISPTVWVDREIPRKDVVFVLDGSDGTKNMFPAVLDFVQRVVAKLNVGESKDRVSVVQYSRDAVAHFYLNSHSRKEDVLENVRNLRHKGGRPLNTGAALQYVRENVFTAPSGSRRLEGVPQMLILLSGGRSFDSVDAPAAALKELGVQIFPIGNRNSDSRELQRISNDPRNALSVSEFSDLPNVQQQLLSVVSTVVVEATPVTPTATAEGEATRRDVVLLLDGSEGSRSGFPAMRDFVVRVVEKLHVDEGRDRVSVVQYSREPEANFYLNTYATKDEVLENVRGLRHKGGRPLNTGAALQYVKDRVLTESSGSRRLEGVPQILVLLSGGRSYDSVDAPASALRELGVKIYTIGTRYSDSRELQRISDEPSNALTVSDFSELPSVQEKLVDSVDSVVVRVTHTTPTVIVDHAAPKKDVVFLLDGSDYTRTAFLAMKDFVQRLVEKLNVMENRDRVSVVQYSRDAEAHFYLNTYTGKEETLDAVRGLRHKGGRPLNTGAALQYVKDSAFSPSSGSRRQEGVPQILILLSGARSSDNVETPASSLKESGVLIFAIGTKNSSRDIERISSSLTHAQSVSDFSELPNVQQDVLASVNTAVLEATQISPTVWVDREIPRKDVVFVLDGSDGTKNMFPAVLDFVQRVVAKLNVGESKDRVSVVQYSRDAVAHFYLNSHSRKEDVLENVRNLRHKGGRPLNTGAALQYVRENVFTAPSGSRRLEGVPQMLILLSGGRSFDSVDAPAAALKELGVQIFPIGNRNSDSRELQRISNDPRNALSVSEFSDLPNVQQQLLSVVSTVVVEATPVTPTATAEGEATRRDVVLLLDGSEGSRSGFPAMRDFVVRVVEKLHVDEGRDRVSVVQYSREPEANFYLNTYATKDEVLENVRGLRHKGGRPLNTGAALQYVKDRVLTESSGSRRLEGVPQILVLLSGGRSYDSVDAPASALRELGVKIYTIGTRYSDSRELQRISDEPSNALTVSDFSELPSVQEKLVDSVDSVVVRVTPTTPTVIVDHAAPKKDVVFLLDGSDYTRTAFLAMKDFVQRLVEKLNVMENRDRVSVVQYSRDAEAHFYLNTYTGKEETLDAVRALRHKGGRPLNTGAALQYVKDSAFSPSSGSRRQEGVPQILILLSGARSSDNVETPASSLKESGVLIFAIGTKNSSRDIERISSSLTHAQSVSDFSELPNVQQDVLASVNTAVLEATQISPTVWVDREIPRKDVVFLLDGSDGTKNMFPAVLDFVQRVVAKLNVGESKDRVSVVQYSRDAVAHFYLNSHSRKEDVLENVRNLRHKGGRPLNTGAALQYVRENVFTAPSGSRRLEGVPQMLILLSGGRSFDSVDAPAAALKELGVQIFPIGNRNSDSRELQRISNDPRNALSVSEFSDLPNVQQQLLSVVSTVVVEATPVTPTATAEGEATRRDVVLLLDGSEGSRSGFPAMRDFVVRVVEKLHVDEGRDRVSVVQYSREPEANFYLNTYATKDEVLENVRGLRHKGGRPLNTGAALQYVKDRVLTESSGSRRLEGVPQILVLLSGGRSYDSVDAPASALRELGVKIYTIGTRYSDSRELQRISDEPSNALTVSDFSELPSVQEKLVDSVDSVVVRVTPTTPTVIVDHAAPKKDVVFLLDGSDYTRTAFLAMKDFVQRLVEKLNVMENRDRVSVVQYSRDAEAHFYLNTYTGKEETLDAVRALRHKGGRPLNTGAALQYVKDSAFSPSSGSRRQEGVPQILILLSGARSSDNVETPASSLKESGVLIFAIGTKNSSRDIERISSSLTHAQSVSDFSELPNVQQDVLASVNTAVLEATQISPTVWVDREIPRKDVVFVLDGSDGTKNMFPAVLDFVQRVVAKLNVGESKDRVSVVQYSRDAVAHFYLNSHSRKEDVLENVRNLRHKGGRPLNTGAALQYVRENVFTAPSGSRRLEGVPQMLILLSGGRSFDSVDAPAAALKELGVQIFPIGNRNSDSRELQRISNDPRNALSVSEFSDLPNVQQQLLSVVSTVVVEATPVTPTATAEGEATRRDVVLLLDGSEGSRSGFPAMRDFVVRVVEKLHVDEGRDRVSVVQYSREPEANFYLNTYATKDEVLENVRGLRHKGGRPLNTGAALQYVKDRVLTESSGSRRLEGVPQILVLLSGGRSYDSVDAPASALRELGVKIYTIGTRYSDSRELQRISDEPSNALTVSDFSELPSVQEKLVDSVDSVVVRVTPTTPTVIVDHAAPKKDVVFLLDGSDYTRTAFLAMKDFVQRLVEKLNVMENRDRVSVVQYSRDAEAHFYLNTYAGKEETLHAVRALRHKGGRPLNTGAALQYVKDSAFSPSSGSRRQEGVPQILILLSGARSSDNVETPASSLKESGVLIFAIGTKNSSRDIERISSSLTHAQSVSDFSELPNVQQDVLASVNTAVLEATQISPTVWVDREIPRKDVVFVLDGSDGTKNMFPAVLDFVQRVVAKLNVGESKDRVSVVQYSRDAVAHFYLNSHSRKEDVLENVRNLRHKGGRPLNTGAALQYVRENVFTAPSGSRRLEGVPQMLILLSGGRSFDSVDAPAAALKELGVQIFPIGNRNSDSRELQRISNDPRNALSVSEFSDLPNVQQQLLSVVSTVVVEATPVTPTATAEGEATRRDVVLLLDGSEGSRSGFPAMRDFVVRVVEKLHVDEGRDRVSVVQYSREPEANFYLNTYATKDEVLENVRGLRHKGGRPLNTGAALQYVKDRVLTESSGSRRLEGVPQILVLLSGGRSYDSVDAPASALRELGVKIYTIGTRYSDSRELQRISDEPSNALTVSDFSELPSVQEKLVDSVDSVVVRVTPTTPTVIVDHAAPKKDVVFLLDGSDYTRTAFLAMKDFVQRLVEKLNVMENRDRVSVVQYSRDAEAHFYLNTYTGKEETLDAVRALRHKGGRPLNTGAALQYVKDSAFSPSSGSRRQEGVPQILILLSGARSSDNVETPASSLKESGVLIFAIGTKNSSRDIERISSSLTHAQSVSDFSELPNVQQDVLASVNTAVLEATQISPTVWVDREIPRKDVVFVLDGSDGTKNMFPAVLDFVQRVVAKLNVGESKDRVSVVQYSRDAVAHFYLNSHSRKEDVLENVRNLRHKGGRPLNTGAALQYVRENVFTAPSGSRRLEGVPQMLILLSGGRSFDSVDAPAAALKELGVQIFPIGNRNSDSRELQRISNDPRNALSVSEFSDLPNVQQQLLSVVSTVVVEATPVTPTATAEGEATRRDVVLLLDGSEGSRSGFPAMRDFVVRVVEKLHVDEGRDRVSVVQYSREPEANFYLNTYATKDEVLENVRGLRHKGGRPLNTGAALQYVKDRVLTESSGSRRLEGVPQILVLLSGGRSYDSVDAPASALRELGVKIYTIGTRYSDSRELQRISDEPSNALTVSDFSELPSVQEKLVDSVDSVVVRVTPTTPTVIVDHAAPKKDVVFLLDGSDYTRTAFLAMKDFVQRLVEKLNVMENRDRVSVVQYSRDAEAHFYLNTYTGKEETLDAVRALRHKGGRPLNTGAALQYVKDSAFSPSSGSRRQEGVPQILILLSGARSSDNVETPASSLKESGVLIFAIGTKNSSRDIERISSSLTHAQSVSDFSELPNVQQDVLASVNTAVLEATQISPTVWVDREIPRKDVVFLLDGSDGTKNMFPAVLDFVQRVVAKLNVGESKDRVSVVQYSRDAVAHFYLNSHSRKEDVLENVRNLRHKGGRPLNTGAALQYVRENVFTAPSGSRRLEGVPQMLILLSGGRSFDSVDAPAAALKELGVQIFPIGNRNSDSRELQRISNDPRNALSVSEFSDLPNVQQQLLSVVSTVVVEATPVTPTATAEGEATRRDVVLLLDGSEGSRSGFPAMRDFVVRVVEKLHVDEGRDRVSVVQYSREPEANFYLNTYATKDEVLENVRGLRHKGGRPLNTGAALQYVKDRVLTESSGSRRLEGVPQILVLLSGGRSYDSVDAPASALRELGVKIYTIGTRYSDSRELQRISDEPSNALTVSDFSELPSVQEKLVDSVDSVVVRVTPTTPTVIVDHAAPKKDVVFLLDGSDYTRTAFLAMKDFVQRLVEKLNVMENRDRVSVVQYSRDAEAHFYLNTYAGKEETLDAVRALRHKGGRPLNTGAALQYVKDSAFSPSSGSRRQEGVPQILILLSGARSSDNVETPASSLKESGVLIFAIGTKNSSRDIERISSSLTHAQSVSDFSELPNVQQDVLASVNTAVLEATQISPTVWVDREIPRKDVVFVLDGSDGTKNMFPAVLDFVQRVVAKLNVGESKDRVSVVQYSRDAVAHFYLNSHSRKEDVLENVRNLRHKGGRPLNTGAALQYVRENVFTAPSGSRRLEGVPQMLILLSGGRSFDSVDAPAAALKELGVQIFPIGNRNSDSRELQRISNDPRNALSVSEFSDLPNVQQQLLSVVSTVVVEATPVTPTATGKNAFVCCVLFCTMPKDDVAVLVTDGKKILRFFDSVGH</sequence>